<sequence>MTVNEATRVSTATWLDSALGSGVRVFDLGRPLYRGMPQSPNHPPYWHTLPRRHGDMVRADGGSAAADHISLGTHVGTHIDAFSHVSHNGLMLGGVSAADAQRGGTMSSLGAETIKPMFHRGVLLDVPRALGLEECEPGYEITPDDLSRTAESQGVEVRQGDVVLIRSGWGKNFDKGNEVYTGHDSGVPGVGEAGAYWLAGHGVHAAGADTIAFERLAPGAGHSLLPAHRVLLVETGIHIIETMDLEELASAGAHQFLFVLSPLKLVGATGSPVRPLAVVPEVTP</sequence>
<dbReference type="STRING" id="200378.SAMN05216553_101223"/>
<dbReference type="PANTHER" id="PTHR34861">
    <property type="match status" value="1"/>
</dbReference>
<dbReference type="Gene3D" id="3.50.30.50">
    <property type="entry name" value="Putative cyclase"/>
    <property type="match status" value="1"/>
</dbReference>
<dbReference type="RefSeq" id="WP_090044567.1">
    <property type="nucleotide sequence ID" value="NZ_FNCC01000001.1"/>
</dbReference>
<dbReference type="OrthoDB" id="7067800at2"/>
<dbReference type="PANTHER" id="PTHR34861:SF10">
    <property type="entry name" value="CYCLASE"/>
    <property type="match status" value="1"/>
</dbReference>
<dbReference type="Proteomes" id="UP000199623">
    <property type="component" value="Unassembled WGS sequence"/>
</dbReference>
<dbReference type="SUPFAM" id="SSF102198">
    <property type="entry name" value="Putative cyclase"/>
    <property type="match status" value="1"/>
</dbReference>
<dbReference type="InterPro" id="IPR037175">
    <property type="entry name" value="KFase_sf"/>
</dbReference>
<accession>A0A1G7KDL1</accession>
<dbReference type="GO" id="GO:0019441">
    <property type="term" value="P:L-tryptophan catabolic process to kynurenine"/>
    <property type="evidence" value="ECO:0007669"/>
    <property type="project" value="InterPro"/>
</dbReference>
<evidence type="ECO:0000313" key="1">
    <source>
        <dbReference type="EMBL" id="SDF35283.1"/>
    </source>
</evidence>
<organism evidence="1 2">
    <name type="scientific">Lentzea fradiae</name>
    <dbReference type="NCBI Taxonomy" id="200378"/>
    <lineage>
        <taxon>Bacteria</taxon>
        <taxon>Bacillati</taxon>
        <taxon>Actinomycetota</taxon>
        <taxon>Actinomycetes</taxon>
        <taxon>Pseudonocardiales</taxon>
        <taxon>Pseudonocardiaceae</taxon>
        <taxon>Lentzea</taxon>
    </lineage>
</organism>
<dbReference type="InterPro" id="IPR007325">
    <property type="entry name" value="KFase/CYL"/>
</dbReference>
<reference evidence="2" key="1">
    <citation type="submission" date="2016-10" db="EMBL/GenBank/DDBJ databases">
        <authorList>
            <person name="Varghese N."/>
            <person name="Submissions S."/>
        </authorList>
    </citation>
    <scope>NUCLEOTIDE SEQUENCE [LARGE SCALE GENOMIC DNA]</scope>
    <source>
        <strain evidence="2">CGMCC 4.3506</strain>
    </source>
</reference>
<evidence type="ECO:0000313" key="2">
    <source>
        <dbReference type="Proteomes" id="UP000199623"/>
    </source>
</evidence>
<dbReference type="AlphaFoldDB" id="A0A1G7KDL1"/>
<keyword evidence="2" id="KW-1185">Reference proteome</keyword>
<dbReference type="Pfam" id="PF04199">
    <property type="entry name" value="Cyclase"/>
    <property type="match status" value="1"/>
</dbReference>
<gene>
    <name evidence="1" type="ORF">SAMN05216553_101223</name>
</gene>
<name>A0A1G7KDL1_9PSEU</name>
<dbReference type="GO" id="GO:0004061">
    <property type="term" value="F:arylformamidase activity"/>
    <property type="evidence" value="ECO:0007669"/>
    <property type="project" value="InterPro"/>
</dbReference>
<dbReference type="EMBL" id="FNCC01000001">
    <property type="protein sequence ID" value="SDF35283.1"/>
    <property type="molecule type" value="Genomic_DNA"/>
</dbReference>
<protein>
    <submittedName>
        <fullName evidence="1">Kynurenine formamidase</fullName>
    </submittedName>
</protein>
<proteinExistence type="predicted"/>